<dbReference type="EMBL" id="JACOGG010000016">
    <property type="protein sequence ID" value="MBC3936576.1"/>
    <property type="molecule type" value="Genomic_DNA"/>
</dbReference>
<keyword evidence="9" id="KW-1185">Reference proteome</keyword>
<evidence type="ECO:0000259" key="7">
    <source>
        <dbReference type="PROSITE" id="PS50893"/>
    </source>
</evidence>
<keyword evidence="6" id="KW-0472">Membrane</keyword>
<dbReference type="InterPro" id="IPR003593">
    <property type="entry name" value="AAA+_ATPase"/>
</dbReference>
<accession>A0A923L0B4</accession>
<dbReference type="Gene3D" id="3.40.50.300">
    <property type="entry name" value="P-loop containing nucleotide triphosphate hydrolases"/>
    <property type="match status" value="1"/>
</dbReference>
<dbReference type="RefSeq" id="WP_186882114.1">
    <property type="nucleotide sequence ID" value="NZ_JACOGG010000016.1"/>
</dbReference>
<evidence type="ECO:0000256" key="3">
    <source>
        <dbReference type="ARBA" id="ARBA00022741"/>
    </source>
</evidence>
<dbReference type="SUPFAM" id="SSF52540">
    <property type="entry name" value="P-loop containing nucleoside triphosphate hydrolases"/>
    <property type="match status" value="1"/>
</dbReference>
<comment type="caution">
    <text evidence="8">The sequence shown here is derived from an EMBL/GenBank/DDBJ whole genome shotgun (WGS) entry which is preliminary data.</text>
</comment>
<evidence type="ECO:0000256" key="2">
    <source>
        <dbReference type="ARBA" id="ARBA00022475"/>
    </source>
</evidence>
<evidence type="ECO:0000256" key="4">
    <source>
        <dbReference type="ARBA" id="ARBA00022840"/>
    </source>
</evidence>
<organism evidence="8 9">
    <name type="scientific">Undibacterium rugosum</name>
    <dbReference type="NCBI Taxonomy" id="2762291"/>
    <lineage>
        <taxon>Bacteria</taxon>
        <taxon>Pseudomonadati</taxon>
        <taxon>Pseudomonadota</taxon>
        <taxon>Betaproteobacteria</taxon>
        <taxon>Burkholderiales</taxon>
        <taxon>Oxalobacteraceae</taxon>
        <taxon>Undibacterium</taxon>
    </lineage>
</organism>
<keyword evidence="2" id="KW-1003">Cell membrane</keyword>
<name>A0A923L0B4_9BURK</name>
<evidence type="ECO:0000313" key="9">
    <source>
        <dbReference type="Proteomes" id="UP000612361"/>
    </source>
</evidence>
<keyword evidence="4 8" id="KW-0067">ATP-binding</keyword>
<evidence type="ECO:0000313" key="8">
    <source>
        <dbReference type="EMBL" id="MBC3936576.1"/>
    </source>
</evidence>
<reference evidence="8" key="1">
    <citation type="submission" date="2020-08" db="EMBL/GenBank/DDBJ databases">
        <title>Novel species isolated from subtropical streams in China.</title>
        <authorList>
            <person name="Lu H."/>
        </authorList>
    </citation>
    <scope>NUCLEOTIDE SEQUENCE</scope>
    <source>
        <strain evidence="8">CY7W</strain>
    </source>
</reference>
<dbReference type="InterPro" id="IPR050086">
    <property type="entry name" value="MetN_ABC_transporter-like"/>
</dbReference>
<dbReference type="GO" id="GO:0016887">
    <property type="term" value="F:ATP hydrolysis activity"/>
    <property type="evidence" value="ECO:0007669"/>
    <property type="project" value="InterPro"/>
</dbReference>
<evidence type="ECO:0000256" key="5">
    <source>
        <dbReference type="ARBA" id="ARBA00022967"/>
    </source>
</evidence>
<proteinExistence type="predicted"/>
<dbReference type="AlphaFoldDB" id="A0A923L0B4"/>
<dbReference type="InterPro" id="IPR027417">
    <property type="entry name" value="P-loop_NTPase"/>
</dbReference>
<dbReference type="Pfam" id="PF00005">
    <property type="entry name" value="ABC_tran"/>
    <property type="match status" value="1"/>
</dbReference>
<dbReference type="Proteomes" id="UP000612361">
    <property type="component" value="Unassembled WGS sequence"/>
</dbReference>
<keyword evidence="3" id="KW-0547">Nucleotide-binding</keyword>
<evidence type="ECO:0000256" key="6">
    <source>
        <dbReference type="ARBA" id="ARBA00023136"/>
    </source>
</evidence>
<keyword evidence="5" id="KW-1278">Translocase</keyword>
<protein>
    <submittedName>
        <fullName evidence="8">ATP-binding cassette domain-containing protein</fullName>
    </submittedName>
</protein>
<sequence>MSVTPASNAAPATQLSLHKLCVHHAGAASSKPGADLQLALKNISLQIKSGEQIAIIGPSGAGKTSLLHTLACAHQPLSGELIWNGRHPWQSTDTERHAMRRQLFLAPQSPPLPARQRVITSVLAGRLPQWSLWQSLRNLFLPSDPVAAYDALAHFHLQDKLYARVDQLSGGERQRCGLARLCLSDARLLLVDEPLSALDPTLALQTLNNLQQLARQRQATLICSLHQVELARAHFPRVIGLRQGEILFDTDHVTDTMLTDLYRNAGSTCMPATAAAPDAALADTMRCF</sequence>
<dbReference type="PROSITE" id="PS50893">
    <property type="entry name" value="ABC_TRANSPORTER_2"/>
    <property type="match status" value="1"/>
</dbReference>
<feature type="domain" description="ABC transporter" evidence="7">
    <location>
        <begin position="22"/>
        <end position="268"/>
    </location>
</feature>
<dbReference type="PANTHER" id="PTHR43166:SF6">
    <property type="entry name" value="PHOSPHONATES IMPORT ATP-BINDING PROTEIN PHNC"/>
    <property type="match status" value="1"/>
</dbReference>
<dbReference type="InterPro" id="IPR003439">
    <property type="entry name" value="ABC_transporter-like_ATP-bd"/>
</dbReference>
<dbReference type="SMART" id="SM00382">
    <property type="entry name" value="AAA"/>
    <property type="match status" value="1"/>
</dbReference>
<dbReference type="PANTHER" id="PTHR43166">
    <property type="entry name" value="AMINO ACID IMPORT ATP-BINDING PROTEIN"/>
    <property type="match status" value="1"/>
</dbReference>
<evidence type="ECO:0000256" key="1">
    <source>
        <dbReference type="ARBA" id="ARBA00022448"/>
    </source>
</evidence>
<keyword evidence="1" id="KW-0813">Transport</keyword>
<gene>
    <name evidence="8" type="ORF">H8K47_14510</name>
</gene>
<dbReference type="GO" id="GO:0005524">
    <property type="term" value="F:ATP binding"/>
    <property type="evidence" value="ECO:0007669"/>
    <property type="project" value="UniProtKB-KW"/>
</dbReference>